<dbReference type="PROSITE" id="PS51512">
    <property type="entry name" value="DFDF"/>
    <property type="match status" value="1"/>
</dbReference>
<feature type="short sequence motif" description="TFG box" evidence="8">
    <location>
        <begin position="529"/>
        <end position="549"/>
    </location>
</feature>
<feature type="domain" description="DFDF" evidence="10">
    <location>
        <begin position="446"/>
        <end position="482"/>
    </location>
</feature>
<keyword evidence="5" id="KW-0507">mRNA processing</keyword>
<comment type="subcellular location">
    <subcellularLocation>
        <location evidence="1">Cytoplasm</location>
        <location evidence="1">P-body</location>
    </subcellularLocation>
</comment>
<dbReference type="EMBL" id="GISG01250950">
    <property type="protein sequence ID" value="MBA4671440.1"/>
    <property type="molecule type" value="Transcribed_RNA"/>
</dbReference>
<feature type="compositionally biased region" description="Basic residues" evidence="9">
    <location>
        <begin position="414"/>
        <end position="442"/>
    </location>
</feature>
<keyword evidence="3" id="KW-0963">Cytoplasm</keyword>
<evidence type="ECO:0000259" key="11">
    <source>
        <dbReference type="PROSITE" id="PS51513"/>
    </source>
</evidence>
<evidence type="ECO:0000259" key="10">
    <source>
        <dbReference type="PROSITE" id="PS51512"/>
    </source>
</evidence>
<dbReference type="InterPro" id="IPR019050">
    <property type="entry name" value="FDF_dom"/>
</dbReference>
<sequence>MADEATKTPSSTDSYIGSLISLTSKSEIRYEGILYSINTEESSIGLRNVRSFGTEGRKKDGPQVAPSDKVYEYILFRGSDIKDLQVKSSPPVQAVAPSSSIDNDPAIIQSHYPLTASTSTTLPPAVSASSDVNLHAPQLGHPGSSFQGALPLYQPGGSLGPWGPAPAPGGNGGGLTMPMYWPGFYGPPNGLPHLPQQSLLRPPPGLSVPPSLQQQMQYSGFNSSLSAVATNLPGSKLPDIPPSLVTSSSSSTVSTSVSLPQLHLPPMPSNHLASETLSSSAVPKALNSVLSTPTFPIISPLAIPVPDAGSIAPAASDKSNAVPSSSLPILGISQTTSSVISSSAPSHPDAPTPSLLTPDHLQSGQTPTSAPASEVADKDVEVVQVSSSSSSEPKVPAAKEARPPILPLPQASKAFRKPNHGASFHQRHSYNYRGHGRGRGKGRGSGGSRAVARFTEDFDFTAMNEKFKKEEIWGQLGKSKKDKEGNDGGDGSEDEVEEELPQIDVKPVYKKDNFFDTLSCNTVDQDSQSGRTRFSEQLKIDAETFGEFVRYRGGRGGRGPGHGGRGRGSYYGRGYGYGGRGRGRAVSARAS</sequence>
<dbReference type="GO" id="GO:0033962">
    <property type="term" value="P:P-body assembly"/>
    <property type="evidence" value="ECO:0007669"/>
    <property type="project" value="TreeGrafter"/>
</dbReference>
<accession>A0A7C9EM66</accession>
<dbReference type="SUPFAM" id="SSF50182">
    <property type="entry name" value="Sm-like ribonucleoproteins"/>
    <property type="match status" value="1"/>
</dbReference>
<reference evidence="14" key="1">
    <citation type="journal article" date="2013" name="J. Plant Res.">
        <title>Effect of fungi and light on seed germination of three Opuntia species from semiarid lands of central Mexico.</title>
        <authorList>
            <person name="Delgado-Sanchez P."/>
            <person name="Jimenez-Bremont J.F."/>
            <person name="Guerrero-Gonzalez Mde L."/>
            <person name="Flores J."/>
        </authorList>
    </citation>
    <scope>NUCLEOTIDE SEQUENCE</scope>
    <source>
        <tissue evidence="14">Cladode</tissue>
    </source>
</reference>
<evidence type="ECO:0000256" key="2">
    <source>
        <dbReference type="ARBA" id="ARBA00010415"/>
    </source>
</evidence>
<dbReference type="Pfam" id="PF09532">
    <property type="entry name" value="FDF"/>
    <property type="match status" value="1"/>
</dbReference>
<organism evidence="14">
    <name type="scientific">Opuntia streptacantha</name>
    <name type="common">Prickly pear cactus</name>
    <name type="synonym">Opuntia cardona</name>
    <dbReference type="NCBI Taxonomy" id="393608"/>
    <lineage>
        <taxon>Eukaryota</taxon>
        <taxon>Viridiplantae</taxon>
        <taxon>Streptophyta</taxon>
        <taxon>Embryophyta</taxon>
        <taxon>Tracheophyta</taxon>
        <taxon>Spermatophyta</taxon>
        <taxon>Magnoliopsida</taxon>
        <taxon>eudicotyledons</taxon>
        <taxon>Gunneridae</taxon>
        <taxon>Pentapetalae</taxon>
        <taxon>Caryophyllales</taxon>
        <taxon>Cactineae</taxon>
        <taxon>Cactaceae</taxon>
        <taxon>Opuntioideae</taxon>
        <taxon>Opuntia</taxon>
    </lineage>
</organism>
<feature type="short sequence motif" description="FFD box" evidence="7">
    <location>
        <begin position="507"/>
        <end position="522"/>
    </location>
</feature>
<feature type="compositionally biased region" description="Acidic residues" evidence="9">
    <location>
        <begin position="490"/>
        <end position="501"/>
    </location>
</feature>
<feature type="compositionally biased region" description="Gly residues" evidence="9">
    <location>
        <begin position="554"/>
        <end position="580"/>
    </location>
</feature>
<dbReference type="CDD" id="cd01736">
    <property type="entry name" value="LSm14_N"/>
    <property type="match status" value="1"/>
</dbReference>
<evidence type="ECO:0000256" key="7">
    <source>
        <dbReference type="PROSITE-ProRule" id="PRU00846"/>
    </source>
</evidence>
<dbReference type="GO" id="GO:0000932">
    <property type="term" value="C:P-body"/>
    <property type="evidence" value="ECO:0007669"/>
    <property type="project" value="UniProtKB-SubCell"/>
</dbReference>
<feature type="domain" description="Sm" evidence="13">
    <location>
        <begin position="7"/>
        <end position="90"/>
    </location>
</feature>
<evidence type="ECO:0000256" key="3">
    <source>
        <dbReference type="ARBA" id="ARBA00022490"/>
    </source>
</evidence>
<dbReference type="SMART" id="SM01199">
    <property type="entry name" value="FDF"/>
    <property type="match status" value="1"/>
</dbReference>
<reference evidence="14" key="2">
    <citation type="submission" date="2020-07" db="EMBL/GenBank/DDBJ databases">
        <authorList>
            <person name="Vera ALvarez R."/>
            <person name="Arias-Moreno D.M."/>
            <person name="Jimenez-Jacinto V."/>
            <person name="Jimenez-Bremont J.F."/>
            <person name="Swaminathan K."/>
            <person name="Moose S.P."/>
            <person name="Guerrero-Gonzalez M.L."/>
            <person name="Marino-Ramirez L."/>
            <person name="Landsman D."/>
            <person name="Rodriguez-Kessler M."/>
            <person name="Delgado-Sanchez P."/>
        </authorList>
    </citation>
    <scope>NUCLEOTIDE SEQUENCE</scope>
    <source>
        <tissue evidence="14">Cladode</tissue>
    </source>
</reference>
<dbReference type="InterPro" id="IPR025768">
    <property type="entry name" value="TFG_box"/>
</dbReference>
<dbReference type="InterPro" id="IPR025761">
    <property type="entry name" value="FFD_box"/>
</dbReference>
<evidence type="ECO:0000256" key="4">
    <source>
        <dbReference type="ARBA" id="ARBA00022491"/>
    </source>
</evidence>
<evidence type="ECO:0000256" key="9">
    <source>
        <dbReference type="SAM" id="MobiDB-lite"/>
    </source>
</evidence>
<evidence type="ECO:0000259" key="13">
    <source>
        <dbReference type="PROSITE" id="PS52002"/>
    </source>
</evidence>
<protein>
    <recommendedName>
        <fullName evidence="15">DFDF domain-containing protein</fullName>
    </recommendedName>
</protein>
<evidence type="ECO:0000256" key="6">
    <source>
        <dbReference type="ARBA" id="ARBA00059323"/>
    </source>
</evidence>
<feature type="compositionally biased region" description="Low complexity" evidence="9">
    <location>
        <begin position="382"/>
        <end position="392"/>
    </location>
</feature>
<evidence type="ECO:0000313" key="14">
    <source>
        <dbReference type="EMBL" id="MBA4671440.1"/>
    </source>
</evidence>
<dbReference type="GO" id="GO:0006397">
    <property type="term" value="P:mRNA processing"/>
    <property type="evidence" value="ECO:0007669"/>
    <property type="project" value="UniProtKB-KW"/>
</dbReference>
<dbReference type="SMART" id="SM01271">
    <property type="entry name" value="LSM14"/>
    <property type="match status" value="1"/>
</dbReference>
<feature type="domain" description="TFG box profile" evidence="12">
    <location>
        <begin position="529"/>
        <end position="549"/>
    </location>
</feature>
<dbReference type="Gene3D" id="2.30.30.100">
    <property type="match status" value="1"/>
</dbReference>
<comment type="function">
    <text evidence="6">As a component of the decapping complex, involved in the degradation of mRNAs. Promotes P-body formation. Translational repressor.</text>
</comment>
<dbReference type="InterPro" id="IPR047575">
    <property type="entry name" value="Sm"/>
</dbReference>
<evidence type="ECO:0000256" key="5">
    <source>
        <dbReference type="ARBA" id="ARBA00022664"/>
    </source>
</evidence>
<dbReference type="FunFam" id="2.30.30.100:FF:000033">
    <property type="entry name" value="Trailer hitch, isoform C"/>
    <property type="match status" value="1"/>
</dbReference>
<dbReference type="PANTHER" id="PTHR13586">
    <property type="entry name" value="SCD6 PROTEIN-RELATED"/>
    <property type="match status" value="1"/>
</dbReference>
<proteinExistence type="inferred from homology"/>
<evidence type="ECO:0008006" key="15">
    <source>
        <dbReference type="Google" id="ProtNLM"/>
    </source>
</evidence>
<dbReference type="PROSITE" id="PS52002">
    <property type="entry name" value="SM"/>
    <property type="match status" value="1"/>
</dbReference>
<dbReference type="GO" id="GO:0034063">
    <property type="term" value="P:stress granule assembly"/>
    <property type="evidence" value="ECO:0007669"/>
    <property type="project" value="TreeGrafter"/>
</dbReference>
<dbReference type="InterPro" id="IPR010920">
    <property type="entry name" value="LSM_dom_sf"/>
</dbReference>
<dbReference type="PROSITE" id="PS51513">
    <property type="entry name" value="FFD"/>
    <property type="match status" value="1"/>
</dbReference>
<feature type="region of interest" description="Disordered" evidence="9">
    <location>
        <begin position="478"/>
        <end position="503"/>
    </location>
</feature>
<evidence type="ECO:0000256" key="8">
    <source>
        <dbReference type="PROSITE-ProRule" id="PRU00869"/>
    </source>
</evidence>
<feature type="compositionally biased region" description="Polar residues" evidence="9">
    <location>
        <begin position="360"/>
        <end position="371"/>
    </location>
</feature>
<keyword evidence="4" id="KW-0678">Repressor</keyword>
<feature type="region of interest" description="Disordered" evidence="9">
    <location>
        <begin position="338"/>
        <end position="449"/>
    </location>
</feature>
<name>A0A7C9EM66_OPUST</name>
<feature type="domain" description="FFD box profile" evidence="11">
    <location>
        <begin position="507"/>
        <end position="522"/>
    </location>
</feature>
<evidence type="ECO:0000259" key="12">
    <source>
        <dbReference type="PROSITE" id="PS51536"/>
    </source>
</evidence>
<dbReference type="GO" id="GO:0003729">
    <property type="term" value="F:mRNA binding"/>
    <property type="evidence" value="ECO:0007669"/>
    <property type="project" value="TreeGrafter"/>
</dbReference>
<comment type="similarity">
    <text evidence="2">Belongs to the LSM14 family.</text>
</comment>
<dbReference type="PANTHER" id="PTHR13586:SF0">
    <property type="entry name" value="TRAILER HITCH, ISOFORM H"/>
    <property type="match status" value="1"/>
</dbReference>
<evidence type="ECO:0000256" key="1">
    <source>
        <dbReference type="ARBA" id="ARBA00004201"/>
    </source>
</evidence>
<feature type="region of interest" description="Disordered" evidence="9">
    <location>
        <begin position="551"/>
        <end position="591"/>
    </location>
</feature>
<dbReference type="InterPro" id="IPR025609">
    <property type="entry name" value="Lsm14-like_N"/>
</dbReference>
<dbReference type="Pfam" id="PF12701">
    <property type="entry name" value="LSM14"/>
    <property type="match status" value="1"/>
</dbReference>
<dbReference type="InterPro" id="IPR025762">
    <property type="entry name" value="DFDF"/>
</dbReference>
<dbReference type="AlphaFoldDB" id="A0A7C9EM66"/>
<dbReference type="PROSITE" id="PS51536">
    <property type="entry name" value="TFG"/>
    <property type="match status" value="1"/>
</dbReference>